<protein>
    <recommendedName>
        <fullName evidence="1 6">Inositol-pentakisphosphate 2-kinase</fullName>
        <ecNumber evidence="1 6">2.7.1.158</ecNumber>
    </recommendedName>
</protein>
<dbReference type="PANTHER" id="PTHR14456">
    <property type="entry name" value="INOSITOL POLYPHOSPHATE KINASE 1"/>
    <property type="match status" value="1"/>
</dbReference>
<gene>
    <name evidence="8 9 10 11" type="primary">LOC104595636</name>
</gene>
<dbReference type="GO" id="GO:0032958">
    <property type="term" value="P:inositol phosphate biosynthetic process"/>
    <property type="evidence" value="ECO:0000318"/>
    <property type="project" value="GO_Central"/>
</dbReference>
<name>A0A1U8A116_NELNU</name>
<dbReference type="STRING" id="4432.A0A1U8A116"/>
<dbReference type="RefSeq" id="XP_010254760.1">
    <property type="nucleotide sequence ID" value="XM_010256458.2"/>
</dbReference>
<evidence type="ECO:0000256" key="4">
    <source>
        <dbReference type="ARBA" id="ARBA00022777"/>
    </source>
</evidence>
<dbReference type="InterPro" id="IPR043001">
    <property type="entry name" value="IP5_2-K_N_lobe"/>
</dbReference>
<organism evidence="7 10">
    <name type="scientific">Nelumbo nucifera</name>
    <name type="common">Sacred lotus</name>
    <dbReference type="NCBI Taxonomy" id="4432"/>
    <lineage>
        <taxon>Eukaryota</taxon>
        <taxon>Viridiplantae</taxon>
        <taxon>Streptophyta</taxon>
        <taxon>Embryophyta</taxon>
        <taxon>Tracheophyta</taxon>
        <taxon>Spermatophyta</taxon>
        <taxon>Magnoliopsida</taxon>
        <taxon>Proteales</taxon>
        <taxon>Nelumbonaceae</taxon>
        <taxon>Nelumbo</taxon>
    </lineage>
</organism>
<comment type="domain">
    <text evidence="6">The EXKPK motif is conserved in inositol-pentakisphosphate 2-kinases of both family 1 and 2.</text>
</comment>
<keyword evidence="7" id="KW-1185">Reference proteome</keyword>
<dbReference type="GO" id="GO:0005634">
    <property type="term" value="C:nucleus"/>
    <property type="evidence" value="ECO:0000318"/>
    <property type="project" value="GO_Central"/>
</dbReference>
<evidence type="ECO:0000313" key="10">
    <source>
        <dbReference type="RefSeq" id="XP_010254760.1"/>
    </source>
</evidence>
<dbReference type="KEGG" id="nnu:104595636"/>
<keyword evidence="3 6" id="KW-0547">Nucleotide-binding</keyword>
<dbReference type="EC" id="2.7.1.158" evidence="1 6"/>
<dbReference type="RefSeq" id="XP_010254761.1">
    <property type="nucleotide sequence ID" value="XM_010256459.2"/>
</dbReference>
<dbReference type="Proteomes" id="UP000189703">
    <property type="component" value="Unplaced"/>
</dbReference>
<dbReference type="OMA" id="HRQHCIV"/>
<evidence type="ECO:0000256" key="3">
    <source>
        <dbReference type="ARBA" id="ARBA00022741"/>
    </source>
</evidence>
<dbReference type="AlphaFoldDB" id="A0A1U8A116"/>
<dbReference type="GO" id="GO:0005524">
    <property type="term" value="F:ATP binding"/>
    <property type="evidence" value="ECO:0007669"/>
    <property type="project" value="UniProtKB-KW"/>
</dbReference>
<dbReference type="Pfam" id="PF06090">
    <property type="entry name" value="Ins_P5_2-kin"/>
    <property type="match status" value="1"/>
</dbReference>
<evidence type="ECO:0000313" key="9">
    <source>
        <dbReference type="RefSeq" id="XP_010254757.1"/>
    </source>
</evidence>
<dbReference type="PANTHER" id="PTHR14456:SF2">
    <property type="entry name" value="INOSITOL-PENTAKISPHOSPHATE 2-KINASE"/>
    <property type="match status" value="1"/>
</dbReference>
<dbReference type="OrthoDB" id="272370at2759"/>
<reference evidence="8 9" key="1">
    <citation type="submission" date="2025-04" db="UniProtKB">
        <authorList>
            <consortium name="RefSeq"/>
        </authorList>
    </citation>
    <scope>IDENTIFICATION</scope>
</reference>
<keyword evidence="5 6" id="KW-0067">ATP-binding</keyword>
<dbReference type="GeneID" id="104595636"/>
<dbReference type="GO" id="GO:0035299">
    <property type="term" value="F:inositol-1,3,4,5,6-pentakisphosphate 2-kinase activity"/>
    <property type="evidence" value="ECO:0000318"/>
    <property type="project" value="GO_Central"/>
</dbReference>
<comment type="function">
    <text evidence="6">Phosphorylates Ins(1,3,4,5,6)P5 at position 2 to form Ins(1,2,3,4,5,6)P6 (InsP6 or phytate).</text>
</comment>
<proteinExistence type="predicted"/>
<dbReference type="Gene3D" id="3.30.200.110">
    <property type="entry name" value="Inositol-pentakisphosphate 2-kinase, N-lobe"/>
    <property type="match status" value="1"/>
</dbReference>
<evidence type="ECO:0000313" key="11">
    <source>
        <dbReference type="RefSeq" id="XP_010254761.1"/>
    </source>
</evidence>
<evidence type="ECO:0000313" key="7">
    <source>
        <dbReference type="Proteomes" id="UP000189703"/>
    </source>
</evidence>
<keyword evidence="2 6" id="KW-0808">Transferase</keyword>
<dbReference type="eggNOG" id="KOG4749">
    <property type="taxonomic scope" value="Eukaryota"/>
</dbReference>
<comment type="catalytic activity">
    <reaction evidence="6">
        <text>1D-myo-inositol 1,3,4,5,6-pentakisphosphate + ATP = 1D-myo-inositol hexakisphosphate + ADP + H(+)</text>
        <dbReference type="Rhea" id="RHEA:20313"/>
        <dbReference type="ChEBI" id="CHEBI:15378"/>
        <dbReference type="ChEBI" id="CHEBI:30616"/>
        <dbReference type="ChEBI" id="CHEBI:57733"/>
        <dbReference type="ChEBI" id="CHEBI:58130"/>
        <dbReference type="ChEBI" id="CHEBI:456216"/>
        <dbReference type="EC" id="2.7.1.158"/>
    </reaction>
</comment>
<dbReference type="InterPro" id="IPR009286">
    <property type="entry name" value="Ins_P5_2-kin"/>
</dbReference>
<evidence type="ECO:0000256" key="5">
    <source>
        <dbReference type="ARBA" id="ARBA00022840"/>
    </source>
</evidence>
<evidence type="ECO:0000256" key="1">
    <source>
        <dbReference type="ARBA" id="ARBA00012023"/>
    </source>
</evidence>
<sequence length="500" mass="56143">MQEVSRLPTECTELVLEEKDAADWIYRGEGAANLVLAYKGSSPSFVGKVIRLQKAPKNISQSMNGTSVFSVQECLLWKDTNDLLSSTSKENVGQLYSLHIMSPLLGSEHVDPGDLDLRKMVGRSRMVDGLYMLENKASLAVIESTSQSSEIQMRILVSKEFLESVEKNVLCQRPAWRVDAANINILCDSALLVSDHSVFPHGILKEEPCISVEIKPKCGFLPSSRFIAEGNFIKRSITRFRMHQVLKHHEGEISQISEYDPLDLFSGSSERIHKAIKALFTTPQNNFRIFLNSSLIFGGLGGGRDSTDFVMGESFEDKMEGIIRADYGLRTASFLQLVAEAIFRSGVLDRLLEAQKLDLLDIEGAIHAYYNIVSQPCVACRDLAVRELSHSLHSISLEESLKIVRDYLVAATAKDCSFMISFRPREDGDPSLSHRTVCLEPINQNFDYKVNFIDLDLKPLKKMLYYYELDQKIVSCYNQMNKEHGISDTKSMERSEAAGI</sequence>
<dbReference type="RefSeq" id="XP_010254756.1">
    <property type="nucleotide sequence ID" value="XM_010256454.2"/>
</dbReference>
<accession>A0A1U8A116</accession>
<dbReference type="RefSeq" id="XP_010254757.1">
    <property type="nucleotide sequence ID" value="XM_010256455.2"/>
</dbReference>
<evidence type="ECO:0000256" key="2">
    <source>
        <dbReference type="ARBA" id="ARBA00022679"/>
    </source>
</evidence>
<evidence type="ECO:0000256" key="6">
    <source>
        <dbReference type="RuleBase" id="RU364126"/>
    </source>
</evidence>
<evidence type="ECO:0000313" key="8">
    <source>
        <dbReference type="RefSeq" id="XP_010254756.1"/>
    </source>
</evidence>
<keyword evidence="4 6" id="KW-0418">Kinase</keyword>